<dbReference type="InterPro" id="IPR023298">
    <property type="entry name" value="ATPase_P-typ_TM_dom_sf"/>
</dbReference>
<keyword evidence="14" id="KW-1185">Reference proteome</keyword>
<evidence type="ECO:0000256" key="9">
    <source>
        <dbReference type="ARBA" id="ARBA00023136"/>
    </source>
</evidence>
<dbReference type="PANTHER" id="PTHR43294">
    <property type="entry name" value="SODIUM/POTASSIUM-TRANSPORTING ATPASE SUBUNIT ALPHA"/>
    <property type="match status" value="1"/>
</dbReference>
<evidence type="ECO:0000256" key="5">
    <source>
        <dbReference type="ARBA" id="ARBA00022741"/>
    </source>
</evidence>
<keyword evidence="8 11" id="KW-1133">Transmembrane helix</keyword>
<feature type="transmembrane region" description="Helical" evidence="11">
    <location>
        <begin position="58"/>
        <end position="84"/>
    </location>
</feature>
<keyword evidence="5" id="KW-0547">Nucleotide-binding</keyword>
<feature type="transmembrane region" description="Helical" evidence="11">
    <location>
        <begin position="716"/>
        <end position="740"/>
    </location>
</feature>
<dbReference type="SUPFAM" id="SSF81660">
    <property type="entry name" value="Metal cation-transporting ATPase, ATP-binding domain N"/>
    <property type="match status" value="1"/>
</dbReference>
<dbReference type="InterPro" id="IPR023299">
    <property type="entry name" value="ATPase_P-typ_cyto_dom_N"/>
</dbReference>
<dbReference type="InterPro" id="IPR050510">
    <property type="entry name" value="Cation_transp_ATPase_P-type"/>
</dbReference>
<organism evidence="13 14">
    <name type="scientific">Psychroflexus lacisalsi</name>
    <dbReference type="NCBI Taxonomy" id="503928"/>
    <lineage>
        <taxon>Bacteria</taxon>
        <taxon>Pseudomonadati</taxon>
        <taxon>Bacteroidota</taxon>
        <taxon>Flavobacteriia</taxon>
        <taxon>Flavobacteriales</taxon>
        <taxon>Flavobacteriaceae</taxon>
        <taxon>Psychroflexus</taxon>
    </lineage>
</organism>
<keyword evidence="4 11" id="KW-0812">Transmembrane</keyword>
<dbReference type="SUPFAM" id="SSF81665">
    <property type="entry name" value="Calcium ATPase, transmembrane domain M"/>
    <property type="match status" value="1"/>
</dbReference>
<dbReference type="Gene3D" id="2.70.150.10">
    <property type="entry name" value="Calcium-transporting ATPase, cytoplasmic transduction domain A"/>
    <property type="match status" value="1"/>
</dbReference>
<dbReference type="Gene3D" id="3.40.1110.10">
    <property type="entry name" value="Calcium-transporting ATPase, cytoplasmic domain N"/>
    <property type="match status" value="1"/>
</dbReference>
<dbReference type="Gene3D" id="1.20.1110.10">
    <property type="entry name" value="Calcium-transporting ATPase, transmembrane domain"/>
    <property type="match status" value="1"/>
</dbReference>
<dbReference type="InterPro" id="IPR004014">
    <property type="entry name" value="ATPase_P-typ_cation-transptr_N"/>
</dbReference>
<dbReference type="InterPro" id="IPR036412">
    <property type="entry name" value="HAD-like_sf"/>
</dbReference>
<evidence type="ECO:0000256" key="2">
    <source>
        <dbReference type="ARBA" id="ARBA00005675"/>
    </source>
</evidence>
<feature type="transmembrane region" description="Helical" evidence="11">
    <location>
        <begin position="90"/>
        <end position="109"/>
    </location>
</feature>
<dbReference type="NCBIfam" id="TIGR01494">
    <property type="entry name" value="ATPase_P-type"/>
    <property type="match status" value="2"/>
</dbReference>
<dbReference type="InterPro" id="IPR044492">
    <property type="entry name" value="P_typ_ATPase_HD_dom"/>
</dbReference>
<evidence type="ECO:0000256" key="11">
    <source>
        <dbReference type="SAM" id="Phobius"/>
    </source>
</evidence>
<dbReference type="SFLD" id="SFLDS00003">
    <property type="entry name" value="Haloacid_Dehalogenase"/>
    <property type="match status" value="1"/>
</dbReference>
<dbReference type="RefSeq" id="WP_224454756.1">
    <property type="nucleotide sequence ID" value="NZ_BAAAGG010000022.1"/>
</dbReference>
<dbReference type="SMART" id="SM00831">
    <property type="entry name" value="Cation_ATPase_N"/>
    <property type="match status" value="1"/>
</dbReference>
<comment type="similarity">
    <text evidence="2">Belongs to the cation transport ATPase (P-type) (TC 3.A.3) family. Type IIA subfamily.</text>
</comment>
<gene>
    <name evidence="13" type="ORF">GCM10009433_25640</name>
</gene>
<feature type="transmembrane region" description="Helical" evidence="11">
    <location>
        <begin position="793"/>
        <end position="815"/>
    </location>
</feature>
<dbReference type="SUPFAM" id="SSF81653">
    <property type="entry name" value="Calcium ATPase, transduction domain A"/>
    <property type="match status" value="1"/>
</dbReference>
<dbReference type="Gene3D" id="3.40.50.1000">
    <property type="entry name" value="HAD superfamily/HAD-like"/>
    <property type="match status" value="1"/>
</dbReference>
<comment type="caution">
    <text evidence="13">The sequence shown here is derived from an EMBL/GenBank/DDBJ whole genome shotgun (WGS) entry which is preliminary data.</text>
</comment>
<feature type="region of interest" description="Disordered" evidence="10">
    <location>
        <begin position="400"/>
        <end position="420"/>
    </location>
</feature>
<dbReference type="Pfam" id="PF00690">
    <property type="entry name" value="Cation_ATPase_N"/>
    <property type="match status" value="1"/>
</dbReference>
<evidence type="ECO:0000256" key="6">
    <source>
        <dbReference type="ARBA" id="ARBA00022840"/>
    </source>
</evidence>
<protein>
    <submittedName>
        <fullName evidence="13">Cation-transporting P-type ATPase</fullName>
    </submittedName>
</protein>
<dbReference type="Pfam" id="PF00689">
    <property type="entry name" value="Cation_ATPase_C"/>
    <property type="match status" value="1"/>
</dbReference>
<feature type="transmembrane region" description="Helical" evidence="11">
    <location>
        <begin position="254"/>
        <end position="272"/>
    </location>
</feature>
<evidence type="ECO:0000256" key="4">
    <source>
        <dbReference type="ARBA" id="ARBA00022692"/>
    </source>
</evidence>
<dbReference type="SFLD" id="SFLDG00002">
    <property type="entry name" value="C1.7:_P-type_atpase_like"/>
    <property type="match status" value="1"/>
</dbReference>
<feature type="transmembrane region" description="Helical" evidence="11">
    <location>
        <begin position="284"/>
        <end position="304"/>
    </location>
</feature>
<feature type="transmembrane region" description="Helical" evidence="11">
    <location>
        <begin position="746"/>
        <end position="765"/>
    </location>
</feature>
<dbReference type="PANTHER" id="PTHR43294:SF21">
    <property type="entry name" value="CATION TRANSPORTING ATPASE"/>
    <property type="match status" value="1"/>
</dbReference>
<keyword evidence="9 11" id="KW-0472">Membrane</keyword>
<feature type="transmembrane region" description="Helical" evidence="11">
    <location>
        <begin position="892"/>
        <end position="914"/>
    </location>
</feature>
<dbReference type="SFLD" id="SFLDF00027">
    <property type="entry name" value="p-type_atpase"/>
    <property type="match status" value="1"/>
</dbReference>
<evidence type="ECO:0000313" key="14">
    <source>
        <dbReference type="Proteomes" id="UP001500185"/>
    </source>
</evidence>
<evidence type="ECO:0000259" key="12">
    <source>
        <dbReference type="SMART" id="SM00831"/>
    </source>
</evidence>
<evidence type="ECO:0000256" key="7">
    <source>
        <dbReference type="ARBA" id="ARBA00022967"/>
    </source>
</evidence>
<keyword evidence="6" id="KW-0067">ATP-binding</keyword>
<keyword evidence="3" id="KW-1003">Cell membrane</keyword>
<dbReference type="PRINTS" id="PR00120">
    <property type="entry name" value="HATPASE"/>
</dbReference>
<proteinExistence type="inferred from homology"/>
<evidence type="ECO:0000313" key="13">
    <source>
        <dbReference type="EMBL" id="GAA0763871.1"/>
    </source>
</evidence>
<dbReference type="Pfam" id="PF13246">
    <property type="entry name" value="Cation_ATPase"/>
    <property type="match status" value="1"/>
</dbReference>
<evidence type="ECO:0000256" key="1">
    <source>
        <dbReference type="ARBA" id="ARBA00004651"/>
    </source>
</evidence>
<dbReference type="InterPro" id="IPR018303">
    <property type="entry name" value="ATPase_P-typ_P_site"/>
</dbReference>
<dbReference type="InterPro" id="IPR006068">
    <property type="entry name" value="ATPase_P-typ_cation-transptr_C"/>
</dbReference>
<dbReference type="InterPro" id="IPR008250">
    <property type="entry name" value="ATPase_P-typ_transduc_dom_A_sf"/>
</dbReference>
<feature type="domain" description="Cation-transporting P-type ATPase N-terminal" evidence="12">
    <location>
        <begin position="12"/>
        <end position="86"/>
    </location>
</feature>
<keyword evidence="7" id="KW-1278">Translocase</keyword>
<dbReference type="Proteomes" id="UP001500185">
    <property type="component" value="Unassembled WGS sequence"/>
</dbReference>
<evidence type="ECO:0000256" key="10">
    <source>
        <dbReference type="SAM" id="MobiDB-lite"/>
    </source>
</evidence>
<dbReference type="PRINTS" id="PR00119">
    <property type="entry name" value="CATATPASE"/>
</dbReference>
<reference evidence="14" key="1">
    <citation type="journal article" date="2019" name="Int. J. Syst. Evol. Microbiol.">
        <title>The Global Catalogue of Microorganisms (GCM) 10K type strain sequencing project: providing services to taxonomists for standard genome sequencing and annotation.</title>
        <authorList>
            <consortium name="The Broad Institute Genomics Platform"/>
            <consortium name="The Broad Institute Genome Sequencing Center for Infectious Disease"/>
            <person name="Wu L."/>
            <person name="Ma J."/>
        </authorList>
    </citation>
    <scope>NUCLEOTIDE SEQUENCE [LARGE SCALE GENOMIC DNA]</scope>
    <source>
        <strain evidence="14">JCM 16231</strain>
    </source>
</reference>
<sequence>MSKNRSGSPLKDAYRKEWKEIAEYLSINLEEGLSSEEAKKKLKEHGPNKLKEQEKRSIWEIIISQINNPVIYLLTVASVVAFIFGDTPEAITILIVLLLNTIIGFWMEFQAQKSMEAIKEMDKIRAHVIREGKKKQIDAEEVVPGDILIVESGDFVSADARIIEATELQVDESTLTGESVPVSKNDKILKEDLQVADRINILHKGTAVTGGKAKAIVTKTGMNTEVGNISALVQDQNEKETPLNQKLNKLTRSLIWVILGMAAAFFMLGWIAGKEIYQLVQTAIAWSIAAIPEGLPIVASIALARGMFRLSKKNVLIKQLGAVETLGETTVIFTDKTGTLTENKLTVNTCQFPKQDITKVEWEKGNQPKLNGAKDITKNKNLRQILKISVLANDASLGDDEYNSSKKEKGNPKGKIEKSKASGDPLEIALLQFVEGFDSDFYQKMKKLNRELHNPFDSESMMMGAVHKTEEGFYISGKGSTEAILKRSKRILINGEIKNITEDDKKEWEDKNNALAEDGLRVLSFAFKNTDSLPEGKEEEDFLRDLVFVGLIGFLDPPRKEVADSIETAKKAGIKVVMVTGDHPGTAYNVAKQTHLCAEEAVKDKVVLHGKNLQVELNKKGNKKIKDTLVFSRVDPGQKLSLIKYYQKEGEIVGMTGDGVNDAPALKKADIGIAMGRRGTQVAQEVSDVVLQDDAFSSIVEAIREGRIIFGNIRKFVVYQLSYHLAEIFIIGLMSFTLFILPILPLQLLLLNLLSDVFPALALGIGKGTSKVMQMPPKDPKEPILAKKNWRQIIVYGVIIAIPISGAYLYSYFVWGESEAINNNVAFFSLAFCQFIHVFNMRGANENFLNNQVTRNKWVWMAIAFCFAAVMTTYFVPALASIFSFQQLESKIWILIAIASITPAVIIQSMKAIWKKF</sequence>
<evidence type="ECO:0000256" key="8">
    <source>
        <dbReference type="ARBA" id="ARBA00022989"/>
    </source>
</evidence>
<name>A0ABP3VS09_9FLAO</name>
<dbReference type="InterPro" id="IPR023214">
    <property type="entry name" value="HAD_sf"/>
</dbReference>
<dbReference type="Pfam" id="PF00122">
    <property type="entry name" value="E1-E2_ATPase"/>
    <property type="match status" value="1"/>
</dbReference>
<evidence type="ECO:0000256" key="3">
    <source>
        <dbReference type="ARBA" id="ARBA00022475"/>
    </source>
</evidence>
<dbReference type="EMBL" id="BAAAGG010000022">
    <property type="protein sequence ID" value="GAA0763871.1"/>
    <property type="molecule type" value="Genomic_DNA"/>
</dbReference>
<feature type="compositionally biased region" description="Basic and acidic residues" evidence="10">
    <location>
        <begin position="403"/>
        <end position="420"/>
    </location>
</feature>
<dbReference type="InterPro" id="IPR001757">
    <property type="entry name" value="P_typ_ATPase"/>
</dbReference>
<accession>A0ABP3VS09</accession>
<dbReference type="InterPro" id="IPR059000">
    <property type="entry name" value="ATPase_P-type_domA"/>
</dbReference>
<dbReference type="PROSITE" id="PS00154">
    <property type="entry name" value="ATPASE_E1_E2"/>
    <property type="match status" value="1"/>
</dbReference>
<comment type="subcellular location">
    <subcellularLocation>
        <location evidence="1">Cell membrane</location>
        <topology evidence="1">Multi-pass membrane protein</topology>
    </subcellularLocation>
</comment>
<feature type="transmembrane region" description="Helical" evidence="11">
    <location>
        <begin position="859"/>
        <end position="880"/>
    </location>
</feature>
<feature type="transmembrane region" description="Helical" evidence="11">
    <location>
        <begin position="821"/>
        <end position="839"/>
    </location>
</feature>
<dbReference type="SUPFAM" id="SSF56784">
    <property type="entry name" value="HAD-like"/>
    <property type="match status" value="1"/>
</dbReference>